<proteinExistence type="inferred from homology"/>
<dbReference type="AlphaFoldDB" id="B3RQF7"/>
<dbReference type="InterPro" id="IPR017871">
    <property type="entry name" value="ABC_transporter-like_CS"/>
</dbReference>
<dbReference type="CTD" id="6751903"/>
<feature type="transmembrane region" description="Helical" evidence="10">
    <location>
        <begin position="327"/>
        <end position="346"/>
    </location>
</feature>
<dbReference type="GO" id="GO:0140359">
    <property type="term" value="F:ABC-type transporter activity"/>
    <property type="evidence" value="ECO:0000318"/>
    <property type="project" value="GO_Central"/>
</dbReference>
<dbReference type="InterPro" id="IPR003593">
    <property type="entry name" value="AAA+_ATPase"/>
</dbReference>
<evidence type="ECO:0000259" key="12">
    <source>
        <dbReference type="PROSITE" id="PS50929"/>
    </source>
</evidence>
<keyword evidence="8 10" id="KW-1133">Transmembrane helix</keyword>
<keyword evidence="14" id="KW-1185">Reference proteome</keyword>
<dbReference type="eggNOG" id="KOG0054">
    <property type="taxonomic scope" value="Eukaryota"/>
</dbReference>
<dbReference type="PROSITE" id="PS50893">
    <property type="entry name" value="ABC_TRANSPORTER_2"/>
    <property type="match status" value="2"/>
</dbReference>
<evidence type="ECO:0000256" key="4">
    <source>
        <dbReference type="ARBA" id="ARBA00022692"/>
    </source>
</evidence>
<evidence type="ECO:0000256" key="8">
    <source>
        <dbReference type="ARBA" id="ARBA00022989"/>
    </source>
</evidence>
<dbReference type="OrthoDB" id="6500128at2759"/>
<keyword evidence="6" id="KW-0547">Nucleotide-binding</keyword>
<sequence length="1266" mass="142840">WLNPLFKLAAKRRLEQSDLFDLSSEDKTQALIDRLDSSWQHELEKCQSTKGNPSLSITLFHCFGRKFLLLAIPCSLTIFQQALTIAQPLLIGGLVNYFTSSVARMPEWQAYLYAAGLSCSAFLITMTEQSYYFGAFRYGMQVRAALSAIIYNKALKISNIALSQTSTGNIINLLANDTQRFNDSTMYLHFIWAAPLQLICLTAILWVYIGPSCLVGLGVLALMIASQAIFAKFYIKFRQRYLKLADRRVRIMNDILSNIRVIKMYAWENSFSNLVNSTRMQEVSKIRLASYMQAINLGILLVSTSVIAFASLLTYVELGNALDPSTVFTVFSVLNALQITIMEGIPESIRSFADLRLSLKRIEKYLLLDEVTVVESEIPRSESFYRSPPYRIEADNISASWNTYDEVLTNVSFSVKPKELCAIVGSVGCGKSSLLMAIMRELQITRGSLNCNGSIVYLSQQPWIFAGTVRENILFGRDYNQEKYDQVIEVCALTKDLLRLSDGDLTFVGERGVHLSGGQRARVSLARAVYSEADIYIFDDPLSAVDPYVAKHIYEKCIRRYLYNRCRILVTHQVQLLNRADKIIVISNGTIAAMGSYKSLLQSSRNFVELLPPSDEDSNNKCAESDGYDSNSYLGVTKSYSSLSIASASMIFNADVKMDQEERQEGSVTMKTYIQYFVSGLGVFVFILFILLCVISQATAIFTDWWLARWSDSFSNGSYNDSYLYGISKDTTISIYGVLVVVSTLLSISRSVMIAAMAVNASKSLHNQMFSSVIKTLVYFFDTNPLGRTLNRFSKDLSLMDDKIPFSLLHLIQSGLYCAGVVILSAVVNPWILIPALLILVLFIFVRRFYLHMSRDIKRIEAVNNSPIYSHLSSTLNGLITVRAYNKEEDFKETFVKYQDAHSQAWIIFIASLRWNAFHLDLLCDIFITCTAFAALLTSRNVDPGAIGLSLSYSILLLGNFQWAVRQSAELENQMTSVERVKEYSQLPPEAPLRTHNDPSPNVWPSKGVIRFRNLHYSHHEDLPFVLKRINCKIYPSEKIGIVGRTGAGKSSFMASLFRLAEPDGKIFIDGVDISKLGLHSLRSQISVIPQEPVLFIGSIRQNLDPFHEHTDNEIWDALQEVHLSSYITELSEQLDTEVAESGTNFSVGQKQLICLARALLRRNKILIIDEATANVDFKTDTIIQQSIRDKFQECTVLTIAHRLNTIIDSDRVMVLNEGLLVEMDTPYNLLQDENSFFYRMVRNTGPTEFGRLHDMARDALLTKRN</sequence>
<feature type="transmembrane region" description="Helical" evidence="10">
    <location>
        <begin position="804"/>
        <end position="826"/>
    </location>
</feature>
<dbReference type="PANTHER" id="PTHR24223">
    <property type="entry name" value="ATP-BINDING CASSETTE SUB-FAMILY C"/>
    <property type="match status" value="1"/>
</dbReference>
<dbReference type="GeneID" id="6751903"/>
<feature type="transmembrane region" description="Helical" evidence="10">
    <location>
        <begin position="67"/>
        <end position="90"/>
    </location>
</feature>
<dbReference type="EMBL" id="DS985243">
    <property type="protein sequence ID" value="EDV27232.1"/>
    <property type="molecule type" value="Genomic_DNA"/>
</dbReference>
<dbReference type="FunFam" id="1.20.1560.10:FF:000014">
    <property type="entry name" value="Multidrug resistance-associated protein member 4"/>
    <property type="match status" value="1"/>
</dbReference>
<feature type="transmembrane region" description="Helical" evidence="10">
    <location>
        <begin position="922"/>
        <end position="939"/>
    </location>
</feature>
<feature type="transmembrane region" description="Helical" evidence="10">
    <location>
        <begin position="215"/>
        <end position="235"/>
    </location>
</feature>
<feature type="non-terminal residue" evidence="13">
    <location>
        <position position="1266"/>
    </location>
</feature>
<dbReference type="SUPFAM" id="SSF90123">
    <property type="entry name" value="ABC transporter transmembrane region"/>
    <property type="match status" value="2"/>
</dbReference>
<dbReference type="InterPro" id="IPR050173">
    <property type="entry name" value="ABC_transporter_C-like"/>
</dbReference>
<feature type="transmembrane region" description="Helical" evidence="10">
    <location>
        <begin position="733"/>
        <end position="759"/>
    </location>
</feature>
<dbReference type="Pfam" id="PF00005">
    <property type="entry name" value="ABC_tran"/>
    <property type="match status" value="2"/>
</dbReference>
<dbReference type="SUPFAM" id="SSF52540">
    <property type="entry name" value="P-loop containing nucleoside triphosphate hydrolases"/>
    <property type="match status" value="2"/>
</dbReference>
<organism evidence="13 14">
    <name type="scientific">Trichoplax adhaerens</name>
    <name type="common">Trichoplax reptans</name>
    <dbReference type="NCBI Taxonomy" id="10228"/>
    <lineage>
        <taxon>Eukaryota</taxon>
        <taxon>Metazoa</taxon>
        <taxon>Placozoa</taxon>
        <taxon>Uniplacotomia</taxon>
        <taxon>Trichoplacea</taxon>
        <taxon>Trichoplacidae</taxon>
        <taxon>Trichoplax</taxon>
    </lineage>
</organism>
<dbReference type="PhylomeDB" id="B3RQF7"/>
<dbReference type="PANTHER" id="PTHR24223:SF456">
    <property type="entry name" value="MULTIDRUG RESISTANCE-ASSOCIATED PROTEIN LETHAL(2)03659"/>
    <property type="match status" value="1"/>
</dbReference>
<feature type="transmembrane region" description="Helical" evidence="10">
    <location>
        <begin position="673"/>
        <end position="702"/>
    </location>
</feature>
<evidence type="ECO:0000256" key="5">
    <source>
        <dbReference type="ARBA" id="ARBA00022737"/>
    </source>
</evidence>
<dbReference type="CDD" id="cd18594">
    <property type="entry name" value="ABC_6TM_CFTR_D1"/>
    <property type="match status" value="1"/>
</dbReference>
<feature type="non-terminal residue" evidence="13">
    <location>
        <position position="1"/>
    </location>
</feature>
<dbReference type="Gene3D" id="3.40.50.300">
    <property type="entry name" value="P-loop containing nucleotide triphosphate hydrolases"/>
    <property type="match status" value="2"/>
</dbReference>
<keyword evidence="7" id="KW-0067">ATP-binding</keyword>
<evidence type="ECO:0000256" key="3">
    <source>
        <dbReference type="ARBA" id="ARBA00022448"/>
    </source>
</evidence>
<dbReference type="Gene3D" id="1.20.1560.10">
    <property type="entry name" value="ABC transporter type 1, transmembrane domain"/>
    <property type="match status" value="2"/>
</dbReference>
<comment type="subcellular location">
    <subcellularLocation>
        <location evidence="1">Membrane</location>
        <topology evidence="1">Multi-pass membrane protein</topology>
    </subcellularLocation>
</comment>
<dbReference type="CDD" id="cd03244">
    <property type="entry name" value="ABCC_MRP_domain2"/>
    <property type="match status" value="1"/>
</dbReference>
<dbReference type="FunFam" id="3.40.50.300:FF:000163">
    <property type="entry name" value="Multidrug resistance-associated protein member 4"/>
    <property type="match status" value="1"/>
</dbReference>
<dbReference type="KEGG" id="tad:TRIADDRAFT_10225"/>
<dbReference type="RefSeq" id="XP_002111228.1">
    <property type="nucleotide sequence ID" value="XM_002111192.1"/>
</dbReference>
<dbReference type="FunFam" id="1.20.1560.10:FF:000026">
    <property type="entry name" value="Multidrug resistance-associated protein lethal(2)03659"/>
    <property type="match status" value="1"/>
</dbReference>
<keyword evidence="5" id="KW-0677">Repeat</keyword>
<dbReference type="FunCoup" id="B3RQF7">
    <property type="interactions" value="100"/>
</dbReference>
<feature type="domain" description="ABC transmembrane type-1" evidence="12">
    <location>
        <begin position="76"/>
        <end position="342"/>
    </location>
</feature>
<name>B3RQF7_TRIAD</name>
<evidence type="ECO:0000313" key="13">
    <source>
        <dbReference type="EMBL" id="EDV27232.1"/>
    </source>
</evidence>
<feature type="domain" description="ABC transporter" evidence="11">
    <location>
        <begin position="392"/>
        <end position="613"/>
    </location>
</feature>
<evidence type="ECO:0000256" key="7">
    <source>
        <dbReference type="ARBA" id="ARBA00022840"/>
    </source>
</evidence>
<dbReference type="InterPro" id="IPR036640">
    <property type="entry name" value="ABC1_TM_sf"/>
</dbReference>
<dbReference type="Pfam" id="PF00664">
    <property type="entry name" value="ABC_membrane"/>
    <property type="match status" value="2"/>
</dbReference>
<dbReference type="InterPro" id="IPR011527">
    <property type="entry name" value="ABC1_TM_dom"/>
</dbReference>
<dbReference type="OMA" id="KDHDLEM"/>
<evidence type="ECO:0000256" key="9">
    <source>
        <dbReference type="ARBA" id="ARBA00023136"/>
    </source>
</evidence>
<dbReference type="PROSITE" id="PS00211">
    <property type="entry name" value="ABC_TRANSPORTER_1"/>
    <property type="match status" value="2"/>
</dbReference>
<feature type="transmembrane region" description="Helical" evidence="10">
    <location>
        <begin position="832"/>
        <end position="850"/>
    </location>
</feature>
<feature type="transmembrane region" description="Helical" evidence="10">
    <location>
        <begin position="110"/>
        <end position="133"/>
    </location>
</feature>
<evidence type="ECO:0000313" key="14">
    <source>
        <dbReference type="Proteomes" id="UP000009022"/>
    </source>
</evidence>
<protein>
    <submittedName>
        <fullName evidence="13">Uncharacterized protein</fullName>
    </submittedName>
</protein>
<dbReference type="FunFam" id="3.40.50.300:FF:000973">
    <property type="entry name" value="Multidrug resistance-associated protein 4"/>
    <property type="match status" value="1"/>
</dbReference>
<dbReference type="InterPro" id="IPR003439">
    <property type="entry name" value="ABC_transporter-like_ATP-bd"/>
</dbReference>
<feature type="transmembrane region" description="Helical" evidence="10">
    <location>
        <begin position="187"/>
        <end position="209"/>
    </location>
</feature>
<dbReference type="InParanoid" id="B3RQF7"/>
<dbReference type="GO" id="GO:0016887">
    <property type="term" value="F:ATP hydrolysis activity"/>
    <property type="evidence" value="ECO:0007669"/>
    <property type="project" value="InterPro"/>
</dbReference>
<keyword evidence="4 10" id="KW-0812">Transmembrane</keyword>
<reference evidence="13 14" key="1">
    <citation type="journal article" date="2008" name="Nature">
        <title>The Trichoplax genome and the nature of placozoans.</title>
        <authorList>
            <person name="Srivastava M."/>
            <person name="Begovic E."/>
            <person name="Chapman J."/>
            <person name="Putnam N.H."/>
            <person name="Hellsten U."/>
            <person name="Kawashima T."/>
            <person name="Kuo A."/>
            <person name="Mitros T."/>
            <person name="Salamov A."/>
            <person name="Carpenter M.L."/>
            <person name="Signorovitch A.Y."/>
            <person name="Moreno M.A."/>
            <person name="Kamm K."/>
            <person name="Grimwood J."/>
            <person name="Schmutz J."/>
            <person name="Shapiro H."/>
            <person name="Grigoriev I.V."/>
            <person name="Buss L.W."/>
            <person name="Schierwater B."/>
            <person name="Dellaporta S.L."/>
            <person name="Rokhsar D.S."/>
        </authorList>
    </citation>
    <scope>NUCLEOTIDE SEQUENCE [LARGE SCALE GENOMIC DNA]</scope>
    <source>
        <strain evidence="13 14">Grell-BS-1999</strain>
    </source>
</reference>
<evidence type="ECO:0000256" key="2">
    <source>
        <dbReference type="ARBA" id="ARBA00009726"/>
    </source>
</evidence>
<feature type="transmembrane region" description="Helical" evidence="10">
    <location>
        <begin position="294"/>
        <end position="315"/>
    </location>
</feature>
<evidence type="ECO:0000256" key="1">
    <source>
        <dbReference type="ARBA" id="ARBA00004141"/>
    </source>
</evidence>
<comment type="similarity">
    <text evidence="2">Belongs to the ABC transporter superfamily. ABCC family. Conjugate transporter (TC 3.A.1.208) subfamily.</text>
</comment>
<dbReference type="HOGENOM" id="CLU_000604_27_1_1"/>
<evidence type="ECO:0000256" key="6">
    <source>
        <dbReference type="ARBA" id="ARBA00022741"/>
    </source>
</evidence>
<dbReference type="Proteomes" id="UP000009022">
    <property type="component" value="Unassembled WGS sequence"/>
</dbReference>
<dbReference type="SMART" id="SM00382">
    <property type="entry name" value="AAA"/>
    <property type="match status" value="2"/>
</dbReference>
<feature type="domain" description="ABC transporter" evidence="11">
    <location>
        <begin position="1010"/>
        <end position="1243"/>
    </location>
</feature>
<evidence type="ECO:0000259" key="11">
    <source>
        <dbReference type="PROSITE" id="PS50893"/>
    </source>
</evidence>
<dbReference type="GO" id="GO:0005524">
    <property type="term" value="F:ATP binding"/>
    <property type="evidence" value="ECO:0007669"/>
    <property type="project" value="UniProtKB-KW"/>
</dbReference>
<gene>
    <name evidence="13" type="ORF">TRIADDRAFT_10225</name>
</gene>
<dbReference type="GO" id="GO:0005886">
    <property type="term" value="C:plasma membrane"/>
    <property type="evidence" value="ECO:0000318"/>
    <property type="project" value="GO_Central"/>
</dbReference>
<dbReference type="PROSITE" id="PS50929">
    <property type="entry name" value="ABC_TM1F"/>
    <property type="match status" value="2"/>
</dbReference>
<feature type="domain" description="ABC transmembrane type-1" evidence="12">
    <location>
        <begin position="687"/>
        <end position="973"/>
    </location>
</feature>
<accession>B3RQF7</accession>
<keyword evidence="3" id="KW-0813">Transport</keyword>
<dbReference type="InterPro" id="IPR027417">
    <property type="entry name" value="P-loop_NTPase"/>
</dbReference>
<evidence type="ECO:0000256" key="10">
    <source>
        <dbReference type="SAM" id="Phobius"/>
    </source>
</evidence>
<keyword evidence="9 10" id="KW-0472">Membrane</keyword>
<dbReference type="GO" id="GO:0055085">
    <property type="term" value="P:transmembrane transport"/>
    <property type="evidence" value="ECO:0000318"/>
    <property type="project" value="GO_Central"/>
</dbReference>
<dbReference type="CDD" id="cd03250">
    <property type="entry name" value="ABCC_MRP_domain1"/>
    <property type="match status" value="1"/>
</dbReference>